<proteinExistence type="inferred from homology"/>
<evidence type="ECO:0000256" key="1">
    <source>
        <dbReference type="ARBA" id="ARBA00002378"/>
    </source>
</evidence>
<keyword evidence="4 6" id="KW-1133">Transmembrane helix</keyword>
<dbReference type="RefSeq" id="WP_058314389.1">
    <property type="nucleotide sequence ID" value="NZ_CYTO01000024.1"/>
</dbReference>
<feature type="transmembrane region" description="Helical" evidence="6">
    <location>
        <begin position="202"/>
        <end position="226"/>
    </location>
</feature>
<comment type="similarity">
    <text evidence="6">Belongs to the complex I subunit 2 family.</text>
</comment>
<organism evidence="9 10">
    <name type="scientific">Cognatishimia activa</name>
    <dbReference type="NCBI Taxonomy" id="1715691"/>
    <lineage>
        <taxon>Bacteria</taxon>
        <taxon>Pseudomonadati</taxon>
        <taxon>Pseudomonadota</taxon>
        <taxon>Alphaproteobacteria</taxon>
        <taxon>Rhodobacterales</taxon>
        <taxon>Paracoccaceae</taxon>
        <taxon>Cognatishimia</taxon>
    </lineage>
</organism>
<feature type="domain" description="NADH:quinone oxidoreductase/Mrp antiporter transmembrane" evidence="8">
    <location>
        <begin position="123"/>
        <end position="417"/>
    </location>
</feature>
<evidence type="ECO:0000256" key="7">
    <source>
        <dbReference type="RuleBase" id="RU000320"/>
    </source>
</evidence>
<feature type="transmembrane region" description="Helical" evidence="6">
    <location>
        <begin position="158"/>
        <end position="182"/>
    </location>
</feature>
<evidence type="ECO:0000313" key="10">
    <source>
        <dbReference type="Proteomes" id="UP000051184"/>
    </source>
</evidence>
<evidence type="ECO:0000313" key="9">
    <source>
        <dbReference type="EMBL" id="CUK25436.1"/>
    </source>
</evidence>
<dbReference type="GO" id="GO:0012505">
    <property type="term" value="C:endomembrane system"/>
    <property type="evidence" value="ECO:0007669"/>
    <property type="project" value="UniProtKB-SubCell"/>
</dbReference>
<dbReference type="Pfam" id="PF00361">
    <property type="entry name" value="Proton_antipo_M"/>
    <property type="match status" value="1"/>
</dbReference>
<keyword evidence="6" id="KW-0813">Transport</keyword>
<keyword evidence="3 6" id="KW-0812">Transmembrane</keyword>
<feature type="transmembrane region" description="Helical" evidence="6">
    <location>
        <begin position="37"/>
        <end position="55"/>
    </location>
</feature>
<accession>A0A0P1IPB8</accession>
<evidence type="ECO:0000256" key="4">
    <source>
        <dbReference type="ARBA" id="ARBA00022989"/>
    </source>
</evidence>
<keyword evidence="9" id="KW-0560">Oxidoreductase</keyword>
<dbReference type="Proteomes" id="UP000051184">
    <property type="component" value="Unassembled WGS sequence"/>
</dbReference>
<dbReference type="GO" id="GO:0048038">
    <property type="term" value="F:quinone binding"/>
    <property type="evidence" value="ECO:0007669"/>
    <property type="project" value="UniProtKB-KW"/>
</dbReference>
<evidence type="ECO:0000256" key="6">
    <source>
        <dbReference type="HAMAP-Rule" id="MF_00445"/>
    </source>
</evidence>
<keyword evidence="6" id="KW-0830">Ubiquinone</keyword>
<keyword evidence="5 6" id="KW-0472">Membrane</keyword>
<dbReference type="GO" id="GO:0042773">
    <property type="term" value="P:ATP synthesis coupled electron transport"/>
    <property type="evidence" value="ECO:0007669"/>
    <property type="project" value="InterPro"/>
</dbReference>
<evidence type="ECO:0000259" key="8">
    <source>
        <dbReference type="Pfam" id="PF00361"/>
    </source>
</evidence>
<dbReference type="EMBL" id="CYUE01000012">
    <property type="protein sequence ID" value="CUK25436.1"/>
    <property type="molecule type" value="Genomic_DNA"/>
</dbReference>
<feature type="transmembrane region" description="Helical" evidence="6">
    <location>
        <begin position="269"/>
        <end position="290"/>
    </location>
</feature>
<evidence type="ECO:0000256" key="3">
    <source>
        <dbReference type="ARBA" id="ARBA00022692"/>
    </source>
</evidence>
<dbReference type="InterPro" id="IPR001750">
    <property type="entry name" value="ND/Mrp_TM"/>
</dbReference>
<feature type="transmembrane region" description="Helical" evidence="6">
    <location>
        <begin position="402"/>
        <end position="422"/>
    </location>
</feature>
<dbReference type="STRING" id="1715691.TA5113_02697"/>
<dbReference type="HAMAP" id="MF_00445">
    <property type="entry name" value="NDH1_NuoN_1"/>
    <property type="match status" value="1"/>
</dbReference>
<feature type="transmembrane region" description="Helical" evidence="6">
    <location>
        <begin position="104"/>
        <end position="121"/>
    </location>
</feature>
<feature type="transmembrane region" description="Helical" evidence="6">
    <location>
        <begin position="325"/>
        <end position="345"/>
    </location>
</feature>
<evidence type="ECO:0000256" key="5">
    <source>
        <dbReference type="ARBA" id="ARBA00023136"/>
    </source>
</evidence>
<keyword evidence="6" id="KW-0520">NAD</keyword>
<dbReference type="InterPro" id="IPR010096">
    <property type="entry name" value="NADH-Q_OxRdtase_suN/2"/>
</dbReference>
<gene>
    <name evidence="6 9" type="primary">nuoN</name>
    <name evidence="9" type="ORF">TA5114_01235</name>
</gene>
<sequence>MITDDLIIIVPEIILALFAMLALVGAVYTRKDAIGPLLTWVSAGLLALMGVWIAVNGDGDNTAFNGMFVDDGFARFAKVVVLISAAAVLAMSQDYMKQRGLLRFEYPLLVVLAVVGMMVMVSAGDLMALYMGLELQSLSLYVIASLRRDSVKSTEAGMKYFVLGALSSGLLLYGASLVYGFAGTTQFAGIILAAGEGQTSLGLLFGLTFVVAGLAFKVSAVPFHMWTPDVYEGAPTPITAFFATAPKMAAMGLFARVVHDAFGGVVADWQQILALLSLLSMFLGAVAAIGQKNIKRLMAYSSIAHMGYALMGLAAGTAFGVQAMLIYMAIYVTMNVGTFAFILTLSRDGQPVASIDALNMYSKREPGKALAVLVLMFSLAGVPPLVGFFGKFYVLRAAYDAGLAWLAIAGVVASVIGAFYYLRIVFYVYFGDEVEDLDTDRNPVLFGFLMSSAALIALAWFPGLNLLGLEAMALSAAEALLN</sequence>
<dbReference type="GO" id="GO:0050136">
    <property type="term" value="F:NADH dehydrogenase (quinone) (non-electrogenic) activity"/>
    <property type="evidence" value="ECO:0007669"/>
    <property type="project" value="UniProtKB-UniRule"/>
</dbReference>
<keyword evidence="6" id="KW-1278">Translocase</keyword>
<comment type="function">
    <text evidence="1 6">NDH-1 shuttles electrons from NADH, via FMN and iron-sulfur (Fe-S) centers, to quinones in the respiratory chain. The immediate electron acceptor for the enzyme in this species is believed to be ubiquinone. Couples the redox reaction to proton translocation (for every two electrons transferred, four hydrogen ions are translocated across the cytoplasmic membrane), and thus conserves the redox energy in a proton gradient.</text>
</comment>
<keyword evidence="6" id="KW-1003">Cell membrane</keyword>
<comment type="catalytic activity">
    <reaction evidence="6">
        <text>a quinone + NADH + 5 H(+)(in) = a quinol + NAD(+) + 4 H(+)(out)</text>
        <dbReference type="Rhea" id="RHEA:57888"/>
        <dbReference type="ChEBI" id="CHEBI:15378"/>
        <dbReference type="ChEBI" id="CHEBI:24646"/>
        <dbReference type="ChEBI" id="CHEBI:57540"/>
        <dbReference type="ChEBI" id="CHEBI:57945"/>
        <dbReference type="ChEBI" id="CHEBI:132124"/>
    </reaction>
</comment>
<dbReference type="EC" id="7.1.1.-" evidence="6"/>
<dbReference type="OrthoDB" id="9811718at2"/>
<dbReference type="GO" id="GO:0005886">
    <property type="term" value="C:plasma membrane"/>
    <property type="evidence" value="ECO:0007669"/>
    <property type="project" value="UniProtKB-SubCell"/>
</dbReference>
<keyword evidence="10" id="KW-1185">Reference proteome</keyword>
<protein>
    <recommendedName>
        <fullName evidence="6">NADH-quinone oxidoreductase subunit N</fullName>
        <ecNumber evidence="6">7.1.1.-</ecNumber>
    </recommendedName>
    <alternativeName>
        <fullName evidence="6">NADH dehydrogenase I subunit N</fullName>
    </alternativeName>
    <alternativeName>
        <fullName evidence="6">NDH-1 subunit N</fullName>
    </alternativeName>
</protein>
<dbReference type="NCBIfam" id="TIGR01770">
    <property type="entry name" value="NDH_I_N"/>
    <property type="match status" value="1"/>
</dbReference>
<dbReference type="NCBIfam" id="NF004440">
    <property type="entry name" value="PRK05777.1-3"/>
    <property type="match status" value="1"/>
</dbReference>
<feature type="transmembrane region" description="Helical" evidence="6">
    <location>
        <begin position="369"/>
        <end position="390"/>
    </location>
</feature>
<feature type="transmembrane region" description="Helical" evidence="6">
    <location>
        <begin position="297"/>
        <end position="319"/>
    </location>
</feature>
<dbReference type="GO" id="GO:0008137">
    <property type="term" value="F:NADH dehydrogenase (ubiquinone) activity"/>
    <property type="evidence" value="ECO:0007669"/>
    <property type="project" value="InterPro"/>
</dbReference>
<evidence type="ECO:0000256" key="2">
    <source>
        <dbReference type="ARBA" id="ARBA00004127"/>
    </source>
</evidence>
<comment type="subcellular location">
    <subcellularLocation>
        <location evidence="6">Cell membrane</location>
        <topology evidence="6">Multi-pass membrane protein</topology>
    </subcellularLocation>
    <subcellularLocation>
        <location evidence="2">Endomembrane system</location>
        <topology evidence="2">Multi-pass membrane protein</topology>
    </subcellularLocation>
    <subcellularLocation>
        <location evidence="7">Membrane</location>
        <topology evidence="7">Multi-pass membrane protein</topology>
    </subcellularLocation>
</comment>
<name>A0A0P1IPB8_9RHOB</name>
<comment type="subunit">
    <text evidence="6">NDH-1 is composed of 14 different subunits. Subunits NuoA, H, J, K, L, M, N constitute the membrane sector of the complex.</text>
</comment>
<dbReference type="PANTHER" id="PTHR22773">
    <property type="entry name" value="NADH DEHYDROGENASE"/>
    <property type="match status" value="1"/>
</dbReference>
<keyword evidence="6" id="KW-0874">Quinone</keyword>
<feature type="transmembrane region" description="Helical" evidence="6">
    <location>
        <begin position="443"/>
        <end position="461"/>
    </location>
</feature>
<dbReference type="AlphaFoldDB" id="A0A0P1IPB8"/>
<feature type="transmembrane region" description="Helical" evidence="6">
    <location>
        <begin position="6"/>
        <end position="28"/>
    </location>
</feature>
<reference evidence="10" key="1">
    <citation type="submission" date="2015-09" db="EMBL/GenBank/DDBJ databases">
        <authorList>
            <person name="Rodrigo-Torres Lidia"/>
            <person name="Arahal R.David."/>
        </authorList>
    </citation>
    <scope>NUCLEOTIDE SEQUENCE [LARGE SCALE GENOMIC DNA]</scope>
    <source>
        <strain evidence="10">CECT 5114</strain>
    </source>
</reference>
<feature type="transmembrane region" description="Helical" evidence="6">
    <location>
        <begin position="75"/>
        <end position="92"/>
    </location>
</feature>
<dbReference type="PRINTS" id="PR01434">
    <property type="entry name" value="NADHDHGNASE5"/>
</dbReference>